<feature type="transmembrane region" description="Helical" evidence="1">
    <location>
        <begin position="36"/>
        <end position="54"/>
    </location>
</feature>
<keyword evidence="1" id="KW-0472">Membrane</keyword>
<reference evidence="3 4" key="1">
    <citation type="journal article" date="2021" name="Arch. Microbiol.">
        <title>Thalassobius aquimarinus sp. nov., isolated from the Sea of Japan seashore.</title>
        <authorList>
            <person name="Kurilenko V.V."/>
            <person name="Romanenko L.A."/>
            <person name="Chernysheva N.Y."/>
            <person name="Velansky P.V."/>
            <person name="Tekutyeva L.A."/>
            <person name="Isaeva M.P."/>
            <person name="Mikhailov V.V."/>
        </authorList>
    </citation>
    <scope>NUCLEOTIDE SEQUENCE [LARGE SCALE GENOMIC DNA]</scope>
    <source>
        <strain evidence="3 4">KMM 8518</strain>
    </source>
</reference>
<evidence type="ECO:0000313" key="4">
    <source>
        <dbReference type="Proteomes" id="UP001195941"/>
    </source>
</evidence>
<proteinExistence type="predicted"/>
<name>A0ABS5HNA7_9RHOB</name>
<evidence type="ECO:0000313" key="3">
    <source>
        <dbReference type="EMBL" id="MBR9650362.1"/>
    </source>
</evidence>
<comment type="caution">
    <text evidence="3">The sequence shown here is derived from an EMBL/GenBank/DDBJ whole genome shotgun (WGS) entry which is preliminary data.</text>
</comment>
<dbReference type="RefSeq" id="WP_212699882.1">
    <property type="nucleotide sequence ID" value="NZ_JADMKU010000003.1"/>
</dbReference>
<organism evidence="3 4">
    <name type="scientific">Thalassovita aquimarina</name>
    <dbReference type="NCBI Taxonomy" id="2785917"/>
    <lineage>
        <taxon>Bacteria</taxon>
        <taxon>Pseudomonadati</taxon>
        <taxon>Pseudomonadota</taxon>
        <taxon>Alphaproteobacteria</taxon>
        <taxon>Rhodobacterales</taxon>
        <taxon>Roseobacteraceae</taxon>
        <taxon>Thalassovita</taxon>
    </lineage>
</organism>
<sequence>MPTVPAFVHLFLNEIGLAMSEHGNTGVCEDQQGTILVETLIVVPVLIILSFGLLEFGNMLWQRMQLQAGVRDAARYWSRCANSLNGVTCSQTIARNIAFYGQPTVGSYERVVGWNDASELTITPATPPSPPGPNDVVTVTGRTVYRGSPVMGFVLGTAPTIEYSYQMRFIGW</sequence>
<evidence type="ECO:0000259" key="2">
    <source>
        <dbReference type="Pfam" id="PF07811"/>
    </source>
</evidence>
<accession>A0ABS5HNA7</accession>
<dbReference type="Proteomes" id="UP001195941">
    <property type="component" value="Unassembled WGS sequence"/>
</dbReference>
<protein>
    <submittedName>
        <fullName evidence="3">Pilus assembly protein</fullName>
    </submittedName>
</protein>
<dbReference type="EMBL" id="JADMKU010000003">
    <property type="protein sequence ID" value="MBR9650362.1"/>
    <property type="molecule type" value="Genomic_DNA"/>
</dbReference>
<gene>
    <name evidence="3" type="ORF">IT775_04380</name>
</gene>
<keyword evidence="1" id="KW-0812">Transmembrane</keyword>
<dbReference type="Pfam" id="PF07811">
    <property type="entry name" value="TadE"/>
    <property type="match status" value="1"/>
</dbReference>
<evidence type="ECO:0000256" key="1">
    <source>
        <dbReference type="SAM" id="Phobius"/>
    </source>
</evidence>
<dbReference type="InterPro" id="IPR012495">
    <property type="entry name" value="TadE-like_dom"/>
</dbReference>
<keyword evidence="1" id="KW-1133">Transmembrane helix</keyword>
<feature type="domain" description="TadE-like" evidence="2">
    <location>
        <begin position="33"/>
        <end position="75"/>
    </location>
</feature>
<keyword evidence="4" id="KW-1185">Reference proteome</keyword>